<dbReference type="EMBL" id="JAEAOA010000633">
    <property type="protein sequence ID" value="KAK3578136.1"/>
    <property type="molecule type" value="Genomic_DNA"/>
</dbReference>
<evidence type="ECO:0000313" key="2">
    <source>
        <dbReference type="EMBL" id="KAK3578136.1"/>
    </source>
</evidence>
<name>A0AAE0RRC7_9BIVA</name>
<evidence type="ECO:0000256" key="1">
    <source>
        <dbReference type="SAM" id="MobiDB-lite"/>
    </source>
</evidence>
<reference evidence="2" key="1">
    <citation type="journal article" date="2021" name="Genome Biol. Evol.">
        <title>A High-Quality Reference Genome for a Parasitic Bivalve with Doubly Uniparental Inheritance (Bivalvia: Unionida).</title>
        <authorList>
            <person name="Smith C.H."/>
        </authorList>
    </citation>
    <scope>NUCLEOTIDE SEQUENCE</scope>
    <source>
        <strain evidence="2">CHS0354</strain>
    </source>
</reference>
<sequence>MNAKEGNNFGEHRWKNNDYHVSVTHAILLSVVLPIEESMSITREKIVLHPSSSNNTDSHSSEWGYVE</sequence>
<keyword evidence="3" id="KW-1185">Reference proteome</keyword>
<dbReference type="Proteomes" id="UP001195483">
    <property type="component" value="Unassembled WGS sequence"/>
</dbReference>
<feature type="region of interest" description="Disordered" evidence="1">
    <location>
        <begin position="47"/>
        <end position="67"/>
    </location>
</feature>
<evidence type="ECO:0000313" key="3">
    <source>
        <dbReference type="Proteomes" id="UP001195483"/>
    </source>
</evidence>
<dbReference type="AlphaFoldDB" id="A0AAE0RRC7"/>
<accession>A0AAE0RRC7</accession>
<gene>
    <name evidence="2" type="ORF">CHS0354_010090</name>
</gene>
<organism evidence="2 3">
    <name type="scientific">Potamilus streckersoni</name>
    <dbReference type="NCBI Taxonomy" id="2493646"/>
    <lineage>
        <taxon>Eukaryota</taxon>
        <taxon>Metazoa</taxon>
        <taxon>Spiralia</taxon>
        <taxon>Lophotrochozoa</taxon>
        <taxon>Mollusca</taxon>
        <taxon>Bivalvia</taxon>
        <taxon>Autobranchia</taxon>
        <taxon>Heteroconchia</taxon>
        <taxon>Palaeoheterodonta</taxon>
        <taxon>Unionida</taxon>
        <taxon>Unionoidea</taxon>
        <taxon>Unionidae</taxon>
        <taxon>Ambleminae</taxon>
        <taxon>Lampsilini</taxon>
        <taxon>Potamilus</taxon>
    </lineage>
</organism>
<reference evidence="2" key="3">
    <citation type="submission" date="2023-05" db="EMBL/GenBank/DDBJ databases">
        <authorList>
            <person name="Smith C.H."/>
        </authorList>
    </citation>
    <scope>NUCLEOTIDE SEQUENCE</scope>
    <source>
        <strain evidence="2">CHS0354</strain>
        <tissue evidence="2">Mantle</tissue>
    </source>
</reference>
<comment type="caution">
    <text evidence="2">The sequence shown here is derived from an EMBL/GenBank/DDBJ whole genome shotgun (WGS) entry which is preliminary data.</text>
</comment>
<reference evidence="2" key="2">
    <citation type="journal article" date="2021" name="Genome Biol. Evol.">
        <title>Developing a high-quality reference genome for a parasitic bivalve with doubly uniparental inheritance (Bivalvia: Unionida).</title>
        <authorList>
            <person name="Smith C.H."/>
        </authorList>
    </citation>
    <scope>NUCLEOTIDE SEQUENCE</scope>
    <source>
        <strain evidence="2">CHS0354</strain>
        <tissue evidence="2">Mantle</tissue>
    </source>
</reference>
<protein>
    <submittedName>
        <fullName evidence="2">Uncharacterized protein</fullName>
    </submittedName>
</protein>
<proteinExistence type="predicted"/>